<sequence>MTSNYRFIKAAQLISHADGLIIAAGAGMGVDSGLPDFRGNAGFWRHYPALKKTGIGFQDIASPEHFWDAPHLAWGFYGHRLNLYRQTPPHRGFQLLHEIAAKLPHNAFVYTSNVDGHFQRAGFDENQVHECHGSINHLQCIDACEQQIWSAQLFTPIVDEESCLLTNRPPACPVCGRVARPNVLMFNDVGWVSGRSDRQREQLDAWLQKVSRPVVIELGAGTAIPTVRIFAERQHRPLIRINTRDAHLTPSTHHVSLQMSAREALNAIHLALVEQDFF</sequence>
<feature type="active site" description="Proton acceptor" evidence="4">
    <location>
        <position position="132"/>
    </location>
</feature>
<dbReference type="InterPro" id="IPR050134">
    <property type="entry name" value="NAD-dep_sirtuin_deacylases"/>
</dbReference>
<protein>
    <recommendedName>
        <fullName evidence="1">protein acetyllysine N-acetyltransferase</fullName>
        <ecNumber evidence="1">2.3.1.286</ecNumber>
    </recommendedName>
</protein>
<dbReference type="GO" id="GO:0046872">
    <property type="term" value="F:metal ion binding"/>
    <property type="evidence" value="ECO:0007669"/>
    <property type="project" value="UniProtKB-KW"/>
</dbReference>
<keyword evidence="2" id="KW-0808">Transferase</keyword>
<evidence type="ECO:0000256" key="4">
    <source>
        <dbReference type="PROSITE-ProRule" id="PRU00236"/>
    </source>
</evidence>
<dbReference type="KEGG" id="pus:CKA81_16815"/>
<evidence type="ECO:0000256" key="2">
    <source>
        <dbReference type="ARBA" id="ARBA00022679"/>
    </source>
</evidence>
<feature type="domain" description="Deacetylase sirtuin-type" evidence="5">
    <location>
        <begin position="1"/>
        <end position="276"/>
    </location>
</feature>
<evidence type="ECO:0000259" key="5">
    <source>
        <dbReference type="PROSITE" id="PS50305"/>
    </source>
</evidence>
<gene>
    <name evidence="6" type="ORF">CKA81_16815</name>
</gene>
<dbReference type="OrthoDB" id="9800582at2"/>
<dbReference type="EMBL" id="CP022987">
    <property type="protein sequence ID" value="QAA95337.1"/>
    <property type="molecule type" value="Genomic_DNA"/>
</dbReference>
<evidence type="ECO:0000256" key="1">
    <source>
        <dbReference type="ARBA" id="ARBA00012928"/>
    </source>
</evidence>
<feature type="binding site" evidence="4">
    <location>
        <position position="140"/>
    </location>
    <ligand>
        <name>Zn(2+)</name>
        <dbReference type="ChEBI" id="CHEBI:29105"/>
    </ligand>
</feature>
<keyword evidence="7" id="KW-1185">Reference proteome</keyword>
<dbReference type="Proteomes" id="UP000283474">
    <property type="component" value="Chromosome"/>
</dbReference>
<dbReference type="InterPro" id="IPR029035">
    <property type="entry name" value="DHS-like_NAD/FAD-binding_dom"/>
</dbReference>
<reference evidence="6 7" key="1">
    <citation type="submission" date="2017-08" db="EMBL/GenBank/DDBJ databases">
        <authorList>
            <person name="Park S.-J."/>
            <person name="Kim H."/>
        </authorList>
    </citation>
    <scope>NUCLEOTIDE SEQUENCE [LARGE SCALE GENOMIC DNA]</scope>
    <source>
        <strain evidence="7">ye3</strain>
    </source>
</reference>
<dbReference type="PROSITE" id="PS50305">
    <property type="entry name" value="SIRTUIN"/>
    <property type="match status" value="1"/>
</dbReference>
<dbReference type="InterPro" id="IPR026591">
    <property type="entry name" value="Sirtuin_cat_small_dom_sf"/>
</dbReference>
<dbReference type="Gene3D" id="3.30.1600.10">
    <property type="entry name" value="SIR2/SIRT2 'Small Domain"/>
    <property type="match status" value="1"/>
</dbReference>
<organism evidence="6 7">
    <name type="scientific">Pollutimonas thiosulfatoxidans</name>
    <dbReference type="NCBI Taxonomy" id="2028345"/>
    <lineage>
        <taxon>Bacteria</taxon>
        <taxon>Pseudomonadati</taxon>
        <taxon>Pseudomonadota</taxon>
        <taxon>Betaproteobacteria</taxon>
        <taxon>Burkholderiales</taxon>
        <taxon>Alcaligenaceae</taxon>
        <taxon>Pollutimonas</taxon>
    </lineage>
</organism>
<evidence type="ECO:0000256" key="3">
    <source>
        <dbReference type="ARBA" id="ARBA00023027"/>
    </source>
</evidence>
<accession>A0A410GGA9</accession>
<feature type="binding site" evidence="4">
    <location>
        <position position="144"/>
    </location>
    <ligand>
        <name>Zn(2+)</name>
        <dbReference type="ChEBI" id="CHEBI:29105"/>
    </ligand>
</feature>
<dbReference type="EC" id="2.3.1.286" evidence="1"/>
<dbReference type="RefSeq" id="WP_128356329.1">
    <property type="nucleotide sequence ID" value="NZ_CP022987.1"/>
</dbReference>
<keyword evidence="4" id="KW-0862">Zinc</keyword>
<dbReference type="Pfam" id="PF02146">
    <property type="entry name" value="SIR2"/>
    <property type="match status" value="1"/>
</dbReference>
<proteinExistence type="predicted"/>
<dbReference type="CDD" id="cd00296">
    <property type="entry name" value="SIR2"/>
    <property type="match status" value="1"/>
</dbReference>
<dbReference type="InterPro" id="IPR026590">
    <property type="entry name" value="Ssirtuin_cat_dom"/>
</dbReference>
<dbReference type="InterPro" id="IPR003000">
    <property type="entry name" value="Sirtuin"/>
</dbReference>
<dbReference type="GO" id="GO:0017136">
    <property type="term" value="F:histone deacetylase activity, NAD-dependent"/>
    <property type="evidence" value="ECO:0007669"/>
    <property type="project" value="TreeGrafter"/>
</dbReference>
<feature type="binding site" evidence="4">
    <location>
        <position position="172"/>
    </location>
    <ligand>
        <name>Zn(2+)</name>
        <dbReference type="ChEBI" id="CHEBI:29105"/>
    </ligand>
</feature>
<dbReference type="AlphaFoldDB" id="A0A410GGA9"/>
<name>A0A410GGA9_9BURK</name>
<dbReference type="SUPFAM" id="SSF52467">
    <property type="entry name" value="DHS-like NAD/FAD-binding domain"/>
    <property type="match status" value="1"/>
</dbReference>
<evidence type="ECO:0000313" key="6">
    <source>
        <dbReference type="EMBL" id="QAA95337.1"/>
    </source>
</evidence>
<keyword evidence="4" id="KW-0479">Metal-binding</keyword>
<dbReference type="PANTHER" id="PTHR11085:SF4">
    <property type="entry name" value="NAD-DEPENDENT PROTEIN DEACYLASE"/>
    <property type="match status" value="1"/>
</dbReference>
<dbReference type="PANTHER" id="PTHR11085">
    <property type="entry name" value="NAD-DEPENDENT PROTEIN DEACYLASE SIRTUIN-5, MITOCHONDRIAL-RELATED"/>
    <property type="match status" value="1"/>
</dbReference>
<evidence type="ECO:0000313" key="7">
    <source>
        <dbReference type="Proteomes" id="UP000283474"/>
    </source>
</evidence>
<keyword evidence="3" id="KW-0520">NAD</keyword>
<dbReference type="Gene3D" id="3.40.50.1220">
    <property type="entry name" value="TPP-binding domain"/>
    <property type="match status" value="1"/>
</dbReference>
<dbReference type="GO" id="GO:0070403">
    <property type="term" value="F:NAD+ binding"/>
    <property type="evidence" value="ECO:0007669"/>
    <property type="project" value="InterPro"/>
</dbReference>
<feature type="binding site" evidence="4">
    <location>
        <position position="175"/>
    </location>
    <ligand>
        <name>Zn(2+)</name>
        <dbReference type="ChEBI" id="CHEBI:29105"/>
    </ligand>
</feature>